<comment type="caution">
    <text evidence="2">The sequence shown here is derived from an EMBL/GenBank/DDBJ whole genome shotgun (WGS) entry which is preliminary data.</text>
</comment>
<evidence type="ECO:0000313" key="3">
    <source>
        <dbReference type="Proteomes" id="UP000035909"/>
    </source>
</evidence>
<dbReference type="OrthoDB" id="6314776at2"/>
<organism evidence="2 3">
    <name type="scientific">Photobacterium ganghwense</name>
    <dbReference type="NCBI Taxonomy" id="320778"/>
    <lineage>
        <taxon>Bacteria</taxon>
        <taxon>Pseudomonadati</taxon>
        <taxon>Pseudomonadota</taxon>
        <taxon>Gammaproteobacteria</taxon>
        <taxon>Vibrionales</taxon>
        <taxon>Vibrionaceae</taxon>
        <taxon>Photobacterium</taxon>
    </lineage>
</organism>
<accession>A0A0J1HHR7</accession>
<feature type="transmembrane region" description="Helical" evidence="1">
    <location>
        <begin position="94"/>
        <end position="113"/>
    </location>
</feature>
<evidence type="ECO:0000256" key="1">
    <source>
        <dbReference type="SAM" id="Phobius"/>
    </source>
</evidence>
<keyword evidence="3" id="KW-1185">Reference proteome</keyword>
<keyword evidence="1" id="KW-0812">Transmembrane</keyword>
<dbReference type="STRING" id="320778.ABT57_03905"/>
<dbReference type="EMBL" id="LDOU01000004">
    <property type="protein sequence ID" value="KLV11143.1"/>
    <property type="molecule type" value="Genomic_DNA"/>
</dbReference>
<evidence type="ECO:0000313" key="2">
    <source>
        <dbReference type="EMBL" id="KLV11143.1"/>
    </source>
</evidence>
<gene>
    <name evidence="2" type="ORF">ABT57_03905</name>
</gene>
<name>A0A0J1HHR7_9GAMM</name>
<feature type="transmembrane region" description="Helical" evidence="1">
    <location>
        <begin position="20"/>
        <end position="38"/>
    </location>
</feature>
<keyword evidence="1" id="KW-0472">Membrane</keyword>
<dbReference type="Proteomes" id="UP000035909">
    <property type="component" value="Unassembled WGS sequence"/>
</dbReference>
<feature type="transmembrane region" description="Helical" evidence="1">
    <location>
        <begin position="58"/>
        <end position="74"/>
    </location>
</feature>
<dbReference type="PATRIC" id="fig|320778.3.peg.836"/>
<reference evidence="2 3" key="1">
    <citation type="submission" date="2015-05" db="EMBL/GenBank/DDBJ databases">
        <title>Photobacterium galathea sp. nov.</title>
        <authorList>
            <person name="Machado H."/>
            <person name="Gram L."/>
        </authorList>
    </citation>
    <scope>NUCLEOTIDE SEQUENCE [LARGE SCALE GENOMIC DNA]</scope>
    <source>
        <strain evidence="2 3">DSM 22954</strain>
    </source>
</reference>
<protein>
    <submittedName>
        <fullName evidence="2">Membrane protein</fullName>
    </submittedName>
</protein>
<sequence length="153" mass="17605">MLYPIEAYDRHGLLKPSAMLWLTLFFSAKGWLVFIIAGASRQQGARILETLYPLPQNLYLAMAIGLPAMLLMWLSGHRYKNNKVINFIWQRGKIILLLAYITDCALQMHQLILTHGAFSWTRAISLLLTLWLGGYLLRSSRVRNTFADKPIER</sequence>
<keyword evidence="1" id="KW-1133">Transmembrane helix</keyword>
<feature type="transmembrane region" description="Helical" evidence="1">
    <location>
        <begin position="119"/>
        <end position="137"/>
    </location>
</feature>
<dbReference type="AlphaFoldDB" id="A0A0J1HHR7"/>
<dbReference type="RefSeq" id="WP_047883988.1">
    <property type="nucleotide sequence ID" value="NZ_CP071325.1"/>
</dbReference>
<proteinExistence type="predicted"/>
<dbReference type="InterPro" id="IPR021318">
    <property type="entry name" value="DUF2919"/>
</dbReference>
<dbReference type="Pfam" id="PF11143">
    <property type="entry name" value="DUF2919"/>
    <property type="match status" value="1"/>
</dbReference>